<keyword evidence="3" id="KW-1185">Reference proteome</keyword>
<keyword evidence="1" id="KW-1133">Transmembrane helix</keyword>
<reference evidence="3" key="1">
    <citation type="journal article" date="2019" name="Int. J. Syst. Evol. Microbiol.">
        <title>The Global Catalogue of Microorganisms (GCM) 10K type strain sequencing project: providing services to taxonomists for standard genome sequencing and annotation.</title>
        <authorList>
            <consortium name="The Broad Institute Genomics Platform"/>
            <consortium name="The Broad Institute Genome Sequencing Center for Infectious Disease"/>
            <person name="Wu L."/>
            <person name="Ma J."/>
        </authorList>
    </citation>
    <scope>NUCLEOTIDE SEQUENCE [LARGE SCALE GENOMIC DNA]</scope>
    <source>
        <strain evidence="3">CGMCC 1.15111</strain>
    </source>
</reference>
<proteinExistence type="predicted"/>
<evidence type="ECO:0008006" key="4">
    <source>
        <dbReference type="Google" id="ProtNLM"/>
    </source>
</evidence>
<accession>A0ABQ3IAJ3</accession>
<evidence type="ECO:0000313" key="3">
    <source>
        <dbReference type="Proteomes" id="UP000658258"/>
    </source>
</evidence>
<dbReference type="EMBL" id="BNAG01000004">
    <property type="protein sequence ID" value="GHE72047.1"/>
    <property type="molecule type" value="Genomic_DNA"/>
</dbReference>
<protein>
    <recommendedName>
        <fullName evidence="4">DUF3899 domain-containing protein</fullName>
    </recommendedName>
</protein>
<sequence length="110" mass="12590">MYKEGVILLILIYTEQILSLNIATTFNLTFMHDTGYNIFMTFLFATVSGFIFNRLYLAKAIKVIDNIQIQEDEEAKKYLRKQGGTSIVSALLLAVGMVIFAWLNATYFLF</sequence>
<gene>
    <name evidence="2" type="ORF">GCM10011340_30230</name>
</gene>
<keyword evidence="1" id="KW-0812">Transmembrane</keyword>
<dbReference type="Proteomes" id="UP000658258">
    <property type="component" value="Unassembled WGS sequence"/>
</dbReference>
<comment type="caution">
    <text evidence="2">The sequence shown here is derived from an EMBL/GenBank/DDBJ whole genome shotgun (WGS) entry which is preliminary data.</text>
</comment>
<name>A0ABQ3IAJ3_9BACT</name>
<organism evidence="2 3">
    <name type="scientific">Roseivirga thermotolerans</name>
    <dbReference type="NCBI Taxonomy" id="1758176"/>
    <lineage>
        <taxon>Bacteria</taxon>
        <taxon>Pseudomonadati</taxon>
        <taxon>Bacteroidota</taxon>
        <taxon>Cytophagia</taxon>
        <taxon>Cytophagales</taxon>
        <taxon>Roseivirgaceae</taxon>
        <taxon>Roseivirga</taxon>
    </lineage>
</organism>
<keyword evidence="1" id="KW-0472">Membrane</keyword>
<feature type="transmembrane region" description="Helical" evidence="1">
    <location>
        <begin position="87"/>
        <end position="109"/>
    </location>
</feature>
<feature type="transmembrane region" description="Helical" evidence="1">
    <location>
        <begin position="36"/>
        <end position="57"/>
    </location>
</feature>
<feature type="transmembrane region" description="Helical" evidence="1">
    <location>
        <begin position="7"/>
        <end position="30"/>
    </location>
</feature>
<evidence type="ECO:0000313" key="2">
    <source>
        <dbReference type="EMBL" id="GHE72047.1"/>
    </source>
</evidence>
<evidence type="ECO:0000256" key="1">
    <source>
        <dbReference type="SAM" id="Phobius"/>
    </source>
</evidence>